<dbReference type="AlphaFoldDB" id="A0AAE1CRV9"/>
<evidence type="ECO:0000256" key="1">
    <source>
        <dbReference type="SAM" id="MobiDB-lite"/>
    </source>
</evidence>
<name>A0AAE1CRV9_9GAST</name>
<comment type="caution">
    <text evidence="2">The sequence shown here is derived from an EMBL/GenBank/DDBJ whole genome shotgun (WGS) entry which is preliminary data.</text>
</comment>
<accession>A0AAE1CRV9</accession>
<sequence length="159" mass="17956">MFTIKFKRELIRCCYCLQGTLRRRRQEDSYGLRRSLLFPWKRNSESSSSSRNEQRLIKLGRTQGGDTTNQTVPTQGCRYSFVSPLTDVKASSSRASLSSVGREERVSFVGHNRDERVSFGTVMLGVPTGMDRSGLCSTFSAVRDDRANLNNFVRLGSVE</sequence>
<evidence type="ECO:0000313" key="2">
    <source>
        <dbReference type="EMBL" id="KAK3731710.1"/>
    </source>
</evidence>
<dbReference type="Proteomes" id="UP001283361">
    <property type="component" value="Unassembled WGS sequence"/>
</dbReference>
<protein>
    <submittedName>
        <fullName evidence="2">Uncharacterized protein</fullName>
    </submittedName>
</protein>
<organism evidence="2 3">
    <name type="scientific">Elysia crispata</name>
    <name type="common">lettuce slug</name>
    <dbReference type="NCBI Taxonomy" id="231223"/>
    <lineage>
        <taxon>Eukaryota</taxon>
        <taxon>Metazoa</taxon>
        <taxon>Spiralia</taxon>
        <taxon>Lophotrochozoa</taxon>
        <taxon>Mollusca</taxon>
        <taxon>Gastropoda</taxon>
        <taxon>Heterobranchia</taxon>
        <taxon>Euthyneura</taxon>
        <taxon>Panpulmonata</taxon>
        <taxon>Sacoglossa</taxon>
        <taxon>Placobranchoidea</taxon>
        <taxon>Plakobranchidae</taxon>
        <taxon>Elysia</taxon>
    </lineage>
</organism>
<keyword evidence="3" id="KW-1185">Reference proteome</keyword>
<evidence type="ECO:0000313" key="3">
    <source>
        <dbReference type="Proteomes" id="UP001283361"/>
    </source>
</evidence>
<gene>
    <name evidence="2" type="ORF">RRG08_035380</name>
</gene>
<reference evidence="2" key="1">
    <citation type="journal article" date="2023" name="G3 (Bethesda)">
        <title>A reference genome for the long-term kleptoplast-retaining sea slug Elysia crispata morphotype clarki.</title>
        <authorList>
            <person name="Eastman K.E."/>
            <person name="Pendleton A.L."/>
            <person name="Shaikh M.A."/>
            <person name="Suttiyut T."/>
            <person name="Ogas R."/>
            <person name="Tomko P."/>
            <person name="Gavelis G."/>
            <person name="Widhalm J.R."/>
            <person name="Wisecaver J.H."/>
        </authorList>
    </citation>
    <scope>NUCLEOTIDE SEQUENCE</scope>
    <source>
        <strain evidence="2">ECLA1</strain>
    </source>
</reference>
<proteinExistence type="predicted"/>
<feature type="region of interest" description="Disordered" evidence="1">
    <location>
        <begin position="43"/>
        <end position="70"/>
    </location>
</feature>
<dbReference type="EMBL" id="JAWDGP010006989">
    <property type="protein sequence ID" value="KAK3731710.1"/>
    <property type="molecule type" value="Genomic_DNA"/>
</dbReference>